<protein>
    <recommendedName>
        <fullName evidence="4">BZIP domain-containing protein</fullName>
    </recommendedName>
</protein>
<evidence type="ECO:0000256" key="1">
    <source>
        <dbReference type="SAM" id="Coils"/>
    </source>
</evidence>
<dbReference type="AlphaFoldDB" id="A0A081AZ83"/>
<evidence type="ECO:0000313" key="2">
    <source>
        <dbReference type="EMBL" id="ETO84194.1"/>
    </source>
</evidence>
<proteinExistence type="predicted"/>
<evidence type="ECO:0000313" key="3">
    <source>
        <dbReference type="Proteomes" id="UP000028582"/>
    </source>
</evidence>
<organism evidence="2 3">
    <name type="scientific">Phytophthora nicotianae P1976</name>
    <dbReference type="NCBI Taxonomy" id="1317066"/>
    <lineage>
        <taxon>Eukaryota</taxon>
        <taxon>Sar</taxon>
        <taxon>Stramenopiles</taxon>
        <taxon>Oomycota</taxon>
        <taxon>Peronosporomycetes</taxon>
        <taxon>Peronosporales</taxon>
        <taxon>Peronosporaceae</taxon>
        <taxon>Phytophthora</taxon>
    </lineage>
</organism>
<accession>A0A081AZ83</accession>
<comment type="caution">
    <text evidence="2">The sequence shown here is derived from an EMBL/GenBank/DDBJ whole genome shotgun (WGS) entry which is preliminary data.</text>
</comment>
<evidence type="ECO:0008006" key="4">
    <source>
        <dbReference type="Google" id="ProtNLM"/>
    </source>
</evidence>
<reference evidence="2 3" key="1">
    <citation type="submission" date="2013-11" db="EMBL/GenBank/DDBJ databases">
        <title>The Genome Sequence of Phytophthora parasitica P1976.</title>
        <authorList>
            <consortium name="The Broad Institute Genomics Platform"/>
            <person name="Russ C."/>
            <person name="Tyler B."/>
            <person name="Panabieres F."/>
            <person name="Shan W."/>
            <person name="Tripathy S."/>
            <person name="Grunwald N."/>
            <person name="Machado M."/>
            <person name="Johnson C.S."/>
            <person name="Walker B."/>
            <person name="Young S."/>
            <person name="Zeng Q."/>
            <person name="Gargeya S."/>
            <person name="Fitzgerald M."/>
            <person name="Haas B."/>
            <person name="Abouelleil A."/>
            <person name="Allen A.W."/>
            <person name="Alvarado L."/>
            <person name="Arachchi H.M."/>
            <person name="Berlin A.M."/>
            <person name="Chapman S.B."/>
            <person name="Gainer-Dewar J."/>
            <person name="Goldberg J."/>
            <person name="Griggs A."/>
            <person name="Gujja S."/>
            <person name="Hansen M."/>
            <person name="Howarth C."/>
            <person name="Imamovic A."/>
            <person name="Ireland A."/>
            <person name="Larimer J."/>
            <person name="McCowan C."/>
            <person name="Murphy C."/>
            <person name="Pearson M."/>
            <person name="Poon T.W."/>
            <person name="Priest M."/>
            <person name="Roberts A."/>
            <person name="Saif S."/>
            <person name="Shea T."/>
            <person name="Sisk P."/>
            <person name="Sykes S."/>
            <person name="Wortman J."/>
            <person name="Nusbaum C."/>
            <person name="Birren B."/>
        </authorList>
    </citation>
    <scope>NUCLEOTIDE SEQUENCE [LARGE SCALE GENOMIC DNA]</scope>
    <source>
        <strain evidence="2 3">P1976</strain>
    </source>
</reference>
<keyword evidence="1" id="KW-0175">Coiled coil</keyword>
<gene>
    <name evidence="2" type="ORF">F444_01864</name>
</gene>
<dbReference type="EMBL" id="ANJA01000349">
    <property type="protein sequence ID" value="ETO84194.1"/>
    <property type="molecule type" value="Genomic_DNA"/>
</dbReference>
<dbReference type="CDD" id="cd14686">
    <property type="entry name" value="bZIP"/>
    <property type="match status" value="1"/>
</dbReference>
<feature type="coiled-coil region" evidence="1">
    <location>
        <begin position="87"/>
        <end position="121"/>
    </location>
</feature>
<dbReference type="Proteomes" id="UP000028582">
    <property type="component" value="Unassembled WGS sequence"/>
</dbReference>
<name>A0A081AZ83_PHYNI</name>
<dbReference type="OrthoDB" id="127326at2759"/>
<sequence length="330" mass="37604">MDSSPLFAPNCTLLSDKVITGVVQRVAPLHGRFDHECSFIAPTRLPPLESLTDETQPSPTQTPVSGRKLKILTSRRERCRINQARYRKRQRQHAEDLDDSIRQLKEEIQDLEIQKHNVLRSAPTDKNVWVVATEYFRHFRHGYNACDVLLFTSTARTKQHLQLDFLKATMAPEVTDGDVIGAEVLLESWRRFSLYHGDVNVELTRLEQVSRDSLFATTQTSITITQNTLRFLYPHLVNVNDDSHEAALALKLLDQRLVVHGSVWFDWDSTTGRVVRLESKLDLLTAMLRLLGDLESVVRVFDEALITLDGRLVAEGDSAPHSPKIAPFFR</sequence>